<dbReference type="EMBL" id="CP054929">
    <property type="protein sequence ID" value="QKW51685.1"/>
    <property type="molecule type" value="Genomic_DNA"/>
</dbReference>
<dbReference type="RefSeq" id="WP_176163402.1">
    <property type="nucleotide sequence ID" value="NZ_CP054929.1"/>
</dbReference>
<evidence type="ECO:0000259" key="3">
    <source>
        <dbReference type="Pfam" id="PF10145"/>
    </source>
</evidence>
<feature type="domain" description="Phage tail tape measure protein" evidence="3">
    <location>
        <begin position="137"/>
        <end position="332"/>
    </location>
</feature>
<keyword evidence="5" id="KW-1185">Reference proteome</keyword>
<sequence length="1090" mass="111791">MALMVGELAATITVDDSGAIAGVRRAEATMQAGGDRITATADRAGQQAGDALGDGLADGAADGADAAAGGMETALRGMAAAAIGAAIGGALMAGIGQALEQSAVPGQLQAQLGATGPVAAQYGKAAGALYAGAIVDSVADGAEVLKGIAQNGLLPPEATQGQVRQMGRRVADTAAVMGEDVGKVSRAVGVMLKSGIAKNADEAMNVLVKGAQKGVNSAEDLLDTFTEYPIQFRDLGIDAKTAMGLMQQGLQGGARDADTVADALKEFAIRSKDMSEGSVQAFKDIGLNADQMAATFTKGGPEASKALGDVLKRVKAIEDPAKRNATAVALFGTKAEDLQSALFKLDPTTAVQALGDVKGATDKAGDAMRNNAAAKFEMFKRGVNQKIVGVLTTYAIPALMKGAEYGLAFGRAMGTAGAFVARHSTAFTVAAGVITLVMLPTLVRLAVQSAVTTGAVVTGWATQGAASVAAGGRFAVANALMLAGWVRQGAAATATAARVVAAWVLMGAQSMIQAARMAAAWLIAMGPIALVVAAVVGVVAAVIANWGKIKSATSAAWNWIQSKVTGAARFMLNAFLSWTIVGTIVKHWNAAKAGTVRVWNASVAFVRSVPGRMLGFFLNWTIAGLIARHWQSAKDATARKGVEMVTWVRGLPGRISRSIGNLGGLLTGAGRDVVRGMWTGIQSMGGWLKSKLTSWAKDAVPGPIKKALKIFSPSRVMAELGRFAGQGLVQGLTGTTPQVAAASKKVADYIRRAFQEETSAQITRDRKALARLAGQRGRAAARERARLRRDIAAQQRIQRAGDPLAKRIAKGNALLAAAAKKRDQVAGKLKAAEDKLKGLQQEWTQTRDQVAGGIVQAANITRAMGGGVDVSAESILERLAGDVQKAKLFDTRLDKLRKKGLAGALIEQIAQAGVEGGSATAAALVAATPEQIKAMNQQQAALTAAAKAAGGTTADVMYGSGIAAAKGLVAGLKSQQRAIEMQMLAIAKGMQGAIRQALKIKSPSRVMAALGRFIPAGLVAGIKAGAPAVDRTMRRLVPVPPAPAPTPAGRTTAAATSSISAGVHIEHWHAGSATADQTAYALAWHAKARG</sequence>
<accession>A0A7H8NB45</accession>
<keyword evidence="2" id="KW-0812">Transmembrane</keyword>
<evidence type="ECO:0000313" key="5">
    <source>
        <dbReference type="Proteomes" id="UP000509303"/>
    </source>
</evidence>
<dbReference type="AlphaFoldDB" id="A0A7H8NB45"/>
<reference evidence="4 5" key="1">
    <citation type="submission" date="2020-06" db="EMBL/GenBank/DDBJ databases">
        <title>Genome mining for natural products.</title>
        <authorList>
            <person name="Zhang B."/>
            <person name="Shi J."/>
            <person name="Ge H."/>
        </authorList>
    </citation>
    <scope>NUCLEOTIDE SEQUENCE [LARGE SCALE GENOMIC DNA]</scope>
    <source>
        <strain evidence="4 5">NA00687</strain>
    </source>
</reference>
<feature type="transmembrane region" description="Helical" evidence="2">
    <location>
        <begin position="485"/>
        <end position="506"/>
    </location>
</feature>
<dbReference type="Pfam" id="PF10145">
    <property type="entry name" value="PhageMin_Tail"/>
    <property type="match status" value="1"/>
</dbReference>
<keyword evidence="2" id="KW-1133">Transmembrane helix</keyword>
<keyword evidence="1" id="KW-0175">Coiled coil</keyword>
<evidence type="ECO:0000313" key="4">
    <source>
        <dbReference type="EMBL" id="QKW51685.1"/>
    </source>
</evidence>
<keyword evidence="2" id="KW-0472">Membrane</keyword>
<evidence type="ECO:0000256" key="2">
    <source>
        <dbReference type="SAM" id="Phobius"/>
    </source>
</evidence>
<feature type="transmembrane region" description="Helical" evidence="2">
    <location>
        <begin position="518"/>
        <end position="544"/>
    </location>
</feature>
<feature type="coiled-coil region" evidence="1">
    <location>
        <begin position="815"/>
        <end position="849"/>
    </location>
</feature>
<gene>
    <name evidence="4" type="ORF">HUT08_21580</name>
</gene>
<organism evidence="4 5">
    <name type="scientific">Streptomyces buecherae</name>
    <dbReference type="NCBI Taxonomy" id="2763006"/>
    <lineage>
        <taxon>Bacteria</taxon>
        <taxon>Bacillati</taxon>
        <taxon>Actinomycetota</taxon>
        <taxon>Actinomycetes</taxon>
        <taxon>Kitasatosporales</taxon>
        <taxon>Streptomycetaceae</taxon>
        <taxon>Streptomyces</taxon>
    </lineage>
</organism>
<dbReference type="InterPro" id="IPR010090">
    <property type="entry name" value="Phage_tape_meas"/>
</dbReference>
<protein>
    <submittedName>
        <fullName evidence="4">Phage tail tape measure protein</fullName>
    </submittedName>
</protein>
<name>A0A7H8NB45_9ACTN</name>
<evidence type="ECO:0000256" key="1">
    <source>
        <dbReference type="SAM" id="Coils"/>
    </source>
</evidence>
<dbReference type="Proteomes" id="UP000509303">
    <property type="component" value="Chromosome"/>
</dbReference>
<proteinExistence type="predicted"/>